<dbReference type="PANTHER" id="PTHR46532">
    <property type="entry name" value="MALE FERTILITY FACTOR KL5"/>
    <property type="match status" value="1"/>
</dbReference>
<sequence length="137" mass="15621">MQAVIVKNQVSSIADEKTRAEQKLEVANPALEEAEAAWNIIKPAHNSYCLYAESLKMMASTFTVQLQNYPKDILNNETVELLTLYFEMEDYHMYTAKRVCGSLLSWTKAMAFFHSDFYPTAGLTIKNSAKAWQILGW</sequence>
<evidence type="ECO:0000313" key="2">
    <source>
        <dbReference type="EMBL" id="CAG9770415.1"/>
    </source>
</evidence>
<dbReference type="Proteomes" id="UP001152799">
    <property type="component" value="Chromosome 6"/>
</dbReference>
<dbReference type="PANTHER" id="PTHR46532:SF4">
    <property type="entry name" value="AAA+ ATPASE DOMAIN-CONTAINING PROTEIN"/>
    <property type="match status" value="1"/>
</dbReference>
<dbReference type="GO" id="GO:0045505">
    <property type="term" value="F:dynein intermediate chain binding"/>
    <property type="evidence" value="ECO:0007669"/>
    <property type="project" value="InterPro"/>
</dbReference>
<dbReference type="InterPro" id="IPR026983">
    <property type="entry name" value="DHC"/>
</dbReference>
<organism evidence="2 3">
    <name type="scientific">Ceutorhynchus assimilis</name>
    <name type="common">cabbage seed weevil</name>
    <dbReference type="NCBI Taxonomy" id="467358"/>
    <lineage>
        <taxon>Eukaryota</taxon>
        <taxon>Metazoa</taxon>
        <taxon>Ecdysozoa</taxon>
        <taxon>Arthropoda</taxon>
        <taxon>Hexapoda</taxon>
        <taxon>Insecta</taxon>
        <taxon>Pterygota</taxon>
        <taxon>Neoptera</taxon>
        <taxon>Endopterygota</taxon>
        <taxon>Coleoptera</taxon>
        <taxon>Polyphaga</taxon>
        <taxon>Cucujiformia</taxon>
        <taxon>Curculionidae</taxon>
        <taxon>Ceutorhynchinae</taxon>
        <taxon>Ceutorhynchus</taxon>
    </lineage>
</organism>
<accession>A0A9N9QHB0</accession>
<dbReference type="OrthoDB" id="6429312at2759"/>
<evidence type="ECO:0000256" key="1">
    <source>
        <dbReference type="ARBA" id="ARBA00008887"/>
    </source>
</evidence>
<dbReference type="Gene3D" id="1.20.920.60">
    <property type="match status" value="1"/>
</dbReference>
<evidence type="ECO:0000313" key="3">
    <source>
        <dbReference type="Proteomes" id="UP001152799"/>
    </source>
</evidence>
<reference evidence="2" key="1">
    <citation type="submission" date="2022-01" db="EMBL/GenBank/DDBJ databases">
        <authorList>
            <person name="King R."/>
        </authorList>
    </citation>
    <scope>NUCLEOTIDE SEQUENCE</scope>
</reference>
<dbReference type="GO" id="GO:0005858">
    <property type="term" value="C:axonemal dynein complex"/>
    <property type="evidence" value="ECO:0007669"/>
    <property type="project" value="TreeGrafter"/>
</dbReference>
<dbReference type="AlphaFoldDB" id="A0A9N9QHB0"/>
<protein>
    <submittedName>
        <fullName evidence="2">Uncharacterized protein</fullName>
    </submittedName>
</protein>
<dbReference type="EMBL" id="OU892282">
    <property type="protein sequence ID" value="CAG9770415.1"/>
    <property type="molecule type" value="Genomic_DNA"/>
</dbReference>
<name>A0A9N9QHB0_9CUCU</name>
<dbReference type="GO" id="GO:0007018">
    <property type="term" value="P:microtubule-based movement"/>
    <property type="evidence" value="ECO:0007669"/>
    <property type="project" value="InterPro"/>
</dbReference>
<dbReference type="GO" id="GO:0051959">
    <property type="term" value="F:dynein light intermediate chain binding"/>
    <property type="evidence" value="ECO:0007669"/>
    <property type="project" value="InterPro"/>
</dbReference>
<proteinExistence type="inferred from homology"/>
<keyword evidence="3" id="KW-1185">Reference proteome</keyword>
<comment type="similarity">
    <text evidence="1">Belongs to the dynein heavy chain family.</text>
</comment>
<gene>
    <name evidence="2" type="ORF">CEUTPL_LOCUS10868</name>
</gene>